<dbReference type="Proteomes" id="UP000199158">
    <property type="component" value="Unassembled WGS sequence"/>
</dbReference>
<protein>
    <recommendedName>
        <fullName evidence="4">Lipoprotein</fullName>
    </recommendedName>
</protein>
<feature type="signal peptide" evidence="1">
    <location>
        <begin position="1"/>
        <end position="20"/>
    </location>
</feature>
<dbReference type="AlphaFoldDB" id="A0A1H7Z3Q4"/>
<name>A0A1H7Z3Q4_9FIRM</name>
<proteinExistence type="predicted"/>
<keyword evidence="3" id="KW-1185">Reference proteome</keyword>
<dbReference type="RefSeq" id="WP_092751095.1">
    <property type="nucleotide sequence ID" value="NZ_FOCG01000001.1"/>
</dbReference>
<gene>
    <name evidence="2" type="ORF">SAMN05216180_0383</name>
</gene>
<dbReference type="PROSITE" id="PS51257">
    <property type="entry name" value="PROKAR_LIPOPROTEIN"/>
    <property type="match status" value="1"/>
</dbReference>
<keyword evidence="1" id="KW-0732">Signal</keyword>
<sequence>MKKALSILFLLLLFTGCTTSKNSSSVIEIDYNNKKFNQLVQTPPEQAVALVVNFATDEQIKILQPHETLKLQQTENIIFVIPKDNRSGIAIYSQDIEADGTLFDVEKVYENPKPANDFALAMQALRPEGAPAYRIAITTKDGTEYSYVISYNGKDGNENLEYITEKAS</sequence>
<evidence type="ECO:0000313" key="2">
    <source>
        <dbReference type="EMBL" id="SEM52188.1"/>
    </source>
</evidence>
<reference evidence="2 3" key="1">
    <citation type="submission" date="2016-10" db="EMBL/GenBank/DDBJ databases">
        <authorList>
            <person name="de Groot N.N."/>
        </authorList>
    </citation>
    <scope>NUCLEOTIDE SEQUENCE [LARGE SCALE GENOMIC DNA]</scope>
    <source>
        <strain evidence="2 3">CGMCC 1.5070</strain>
    </source>
</reference>
<evidence type="ECO:0000313" key="3">
    <source>
        <dbReference type="Proteomes" id="UP000199158"/>
    </source>
</evidence>
<evidence type="ECO:0008006" key="4">
    <source>
        <dbReference type="Google" id="ProtNLM"/>
    </source>
</evidence>
<feature type="chain" id="PRO_5039691801" description="Lipoprotein" evidence="1">
    <location>
        <begin position="21"/>
        <end position="168"/>
    </location>
</feature>
<organism evidence="2 3">
    <name type="scientific">Hydrogenoanaerobacterium saccharovorans</name>
    <dbReference type="NCBI Taxonomy" id="474960"/>
    <lineage>
        <taxon>Bacteria</taxon>
        <taxon>Bacillati</taxon>
        <taxon>Bacillota</taxon>
        <taxon>Clostridia</taxon>
        <taxon>Eubacteriales</taxon>
        <taxon>Oscillospiraceae</taxon>
        <taxon>Hydrogenoanaerobacterium</taxon>
    </lineage>
</organism>
<accession>A0A1H7Z3Q4</accession>
<evidence type="ECO:0000256" key="1">
    <source>
        <dbReference type="SAM" id="SignalP"/>
    </source>
</evidence>
<dbReference type="EMBL" id="FOCG01000001">
    <property type="protein sequence ID" value="SEM52188.1"/>
    <property type="molecule type" value="Genomic_DNA"/>
</dbReference>